<organism evidence="10 11">
    <name type="scientific">Gottschalkia purinilytica</name>
    <name type="common">Clostridium purinilyticum</name>
    <dbReference type="NCBI Taxonomy" id="1503"/>
    <lineage>
        <taxon>Bacteria</taxon>
        <taxon>Bacillati</taxon>
        <taxon>Bacillota</taxon>
        <taxon>Tissierellia</taxon>
        <taxon>Tissierellales</taxon>
        <taxon>Gottschalkiaceae</taxon>
        <taxon>Gottschalkia</taxon>
    </lineage>
</organism>
<dbReference type="EMBL" id="LGSS01000001">
    <property type="protein sequence ID" value="KNF09879.1"/>
    <property type="molecule type" value="Genomic_DNA"/>
</dbReference>
<evidence type="ECO:0000256" key="9">
    <source>
        <dbReference type="PIRSR" id="PIRSR602481-2"/>
    </source>
</evidence>
<comment type="cofactor">
    <cofactor evidence="8">
        <name>Zn(2+)</name>
        <dbReference type="ChEBI" id="CHEBI:29105"/>
    </cofactor>
    <text evidence="8">Binds 1 zinc ion per subunit.</text>
</comment>
<keyword evidence="2" id="KW-0678">Repressor</keyword>
<accession>A0A0L0WEI5</accession>
<reference evidence="11" key="1">
    <citation type="submission" date="2015-07" db="EMBL/GenBank/DDBJ databases">
        <title>Draft genome sequence of the purine-degrading Gottschalkia purinilyticum DSM 1384 (formerly Clostridium purinilyticum).</title>
        <authorList>
            <person name="Poehlein A."/>
            <person name="Schiel-Bengelsdorf B."/>
            <person name="Bengelsdorf F.R."/>
            <person name="Daniel R."/>
            <person name="Duerre P."/>
        </authorList>
    </citation>
    <scope>NUCLEOTIDE SEQUENCE [LARGE SCALE GENOMIC DNA]</scope>
    <source>
        <strain evidence="11">DSM 1384</strain>
    </source>
</reference>
<feature type="binding site" evidence="9">
    <location>
        <position position="134"/>
    </location>
    <ligand>
        <name>Fe cation</name>
        <dbReference type="ChEBI" id="CHEBI:24875"/>
    </ligand>
</feature>
<dbReference type="GO" id="GO:0000976">
    <property type="term" value="F:transcription cis-regulatory region binding"/>
    <property type="evidence" value="ECO:0007669"/>
    <property type="project" value="TreeGrafter"/>
</dbReference>
<evidence type="ECO:0000256" key="7">
    <source>
        <dbReference type="ARBA" id="ARBA00023163"/>
    </source>
</evidence>
<protein>
    <submittedName>
        <fullName evidence="10">Ferric uptake regulation protein Fur</fullName>
    </submittedName>
</protein>
<feature type="binding site" evidence="9">
    <location>
        <position position="117"/>
    </location>
    <ligand>
        <name>Fe cation</name>
        <dbReference type="ChEBI" id="CHEBI:24875"/>
    </ligand>
</feature>
<dbReference type="GO" id="GO:1900376">
    <property type="term" value="P:regulation of secondary metabolite biosynthetic process"/>
    <property type="evidence" value="ECO:0007669"/>
    <property type="project" value="TreeGrafter"/>
</dbReference>
<dbReference type="InterPro" id="IPR043135">
    <property type="entry name" value="Fur_C"/>
</dbReference>
<dbReference type="InterPro" id="IPR036390">
    <property type="entry name" value="WH_DNA-bd_sf"/>
</dbReference>
<evidence type="ECO:0000256" key="3">
    <source>
        <dbReference type="ARBA" id="ARBA00022723"/>
    </source>
</evidence>
<dbReference type="GO" id="GO:0003700">
    <property type="term" value="F:DNA-binding transcription factor activity"/>
    <property type="evidence" value="ECO:0007669"/>
    <property type="project" value="InterPro"/>
</dbReference>
<evidence type="ECO:0000313" key="11">
    <source>
        <dbReference type="Proteomes" id="UP000037267"/>
    </source>
</evidence>
<dbReference type="InterPro" id="IPR036388">
    <property type="entry name" value="WH-like_DNA-bd_sf"/>
</dbReference>
<proteinExistence type="inferred from homology"/>
<name>A0A0L0WEI5_GOTPU</name>
<evidence type="ECO:0000256" key="4">
    <source>
        <dbReference type="ARBA" id="ARBA00022833"/>
    </source>
</evidence>
<evidence type="ECO:0000256" key="8">
    <source>
        <dbReference type="PIRSR" id="PIRSR602481-1"/>
    </source>
</evidence>
<dbReference type="GO" id="GO:0045892">
    <property type="term" value="P:negative regulation of DNA-templated transcription"/>
    <property type="evidence" value="ECO:0007669"/>
    <property type="project" value="TreeGrafter"/>
</dbReference>
<sequence length="150" mass="17623">MEKEKLLESLKDKLKEKGYKLTVQRKAILDVFLENQSGHLSPEEIYDSVRDKYPDIGLATVYRTLQLLEQLNIIYKLNFDDGCSRYELNTSSEDHQHHHLICVECGTVFEVKLDLLENLELEIEREGEFKIVDHNVKFFGYCKDCQNKSH</sequence>
<dbReference type="CDD" id="cd07153">
    <property type="entry name" value="Fur_like"/>
    <property type="match status" value="1"/>
</dbReference>
<evidence type="ECO:0000256" key="2">
    <source>
        <dbReference type="ARBA" id="ARBA00022491"/>
    </source>
</evidence>
<comment type="similarity">
    <text evidence="1">Belongs to the Fur family.</text>
</comment>
<comment type="cofactor">
    <cofactor evidence="9">
        <name>Mn(2+)</name>
        <dbReference type="ChEBI" id="CHEBI:29035"/>
    </cofactor>
    <cofactor evidence="9">
        <name>Fe(2+)</name>
        <dbReference type="ChEBI" id="CHEBI:29033"/>
    </cofactor>
    <text evidence="9">Binds 1 Mn(2+) or Fe(2+) ion per subunit.</text>
</comment>
<dbReference type="Proteomes" id="UP000037267">
    <property type="component" value="Unassembled WGS sequence"/>
</dbReference>
<comment type="caution">
    <text evidence="10">The sequence shown here is derived from an EMBL/GenBank/DDBJ whole genome shotgun (WGS) entry which is preliminary data.</text>
</comment>
<dbReference type="RefSeq" id="WP_050353624.1">
    <property type="nucleotide sequence ID" value="NZ_LGSS01000001.1"/>
</dbReference>
<feature type="binding site" evidence="8">
    <location>
        <position position="102"/>
    </location>
    <ligand>
        <name>Zn(2+)</name>
        <dbReference type="ChEBI" id="CHEBI:29105"/>
    </ligand>
</feature>
<evidence type="ECO:0000313" key="10">
    <source>
        <dbReference type="EMBL" id="KNF09879.1"/>
    </source>
</evidence>
<dbReference type="AlphaFoldDB" id="A0A0L0WEI5"/>
<feature type="binding site" evidence="8">
    <location>
        <position position="145"/>
    </location>
    <ligand>
        <name>Zn(2+)</name>
        <dbReference type="ChEBI" id="CHEBI:29105"/>
    </ligand>
</feature>
<dbReference type="Gene3D" id="1.10.10.10">
    <property type="entry name" value="Winged helix-like DNA-binding domain superfamily/Winged helix DNA-binding domain"/>
    <property type="match status" value="1"/>
</dbReference>
<dbReference type="FunFam" id="1.10.10.10:FF:000051">
    <property type="entry name" value="Fur family transcriptional regulator"/>
    <property type="match status" value="1"/>
</dbReference>
<keyword evidence="5" id="KW-0805">Transcription regulation</keyword>
<dbReference type="PANTHER" id="PTHR33202:SF7">
    <property type="entry name" value="FERRIC UPTAKE REGULATION PROTEIN"/>
    <property type="match status" value="1"/>
</dbReference>
<keyword evidence="3 8" id="KW-0479">Metal-binding</keyword>
<evidence type="ECO:0000256" key="5">
    <source>
        <dbReference type="ARBA" id="ARBA00023015"/>
    </source>
</evidence>
<keyword evidence="7" id="KW-0804">Transcription</keyword>
<feature type="binding site" evidence="8">
    <location>
        <position position="105"/>
    </location>
    <ligand>
        <name>Zn(2+)</name>
        <dbReference type="ChEBI" id="CHEBI:29105"/>
    </ligand>
</feature>
<evidence type="ECO:0000256" key="1">
    <source>
        <dbReference type="ARBA" id="ARBA00007957"/>
    </source>
</evidence>
<keyword evidence="4 8" id="KW-0862">Zinc</keyword>
<dbReference type="STRING" id="1503.CLPU_1c00440"/>
<dbReference type="GO" id="GO:0008270">
    <property type="term" value="F:zinc ion binding"/>
    <property type="evidence" value="ECO:0007669"/>
    <property type="project" value="TreeGrafter"/>
</dbReference>
<keyword evidence="9" id="KW-0408">Iron</keyword>
<keyword evidence="6" id="KW-0238">DNA-binding</keyword>
<dbReference type="PANTHER" id="PTHR33202">
    <property type="entry name" value="ZINC UPTAKE REGULATION PROTEIN"/>
    <property type="match status" value="1"/>
</dbReference>
<feature type="binding site" evidence="8">
    <location>
        <position position="142"/>
    </location>
    <ligand>
        <name>Zn(2+)</name>
        <dbReference type="ChEBI" id="CHEBI:29105"/>
    </ligand>
</feature>
<dbReference type="PATRIC" id="fig|1503.3.peg.911"/>
<gene>
    <name evidence="10" type="primary">fur</name>
    <name evidence="10" type="ORF">CLPU_1c00440</name>
</gene>
<dbReference type="Gene3D" id="3.30.1490.190">
    <property type="match status" value="1"/>
</dbReference>
<dbReference type="OrthoDB" id="8659436at2"/>
<dbReference type="SUPFAM" id="SSF46785">
    <property type="entry name" value="Winged helix' DNA-binding domain"/>
    <property type="match status" value="1"/>
</dbReference>
<evidence type="ECO:0000256" key="6">
    <source>
        <dbReference type="ARBA" id="ARBA00023125"/>
    </source>
</evidence>
<keyword evidence="11" id="KW-1185">Reference proteome</keyword>
<dbReference type="InterPro" id="IPR002481">
    <property type="entry name" value="FUR"/>
</dbReference>
<dbReference type="Pfam" id="PF01475">
    <property type="entry name" value="FUR"/>
    <property type="match status" value="1"/>
</dbReference>